<evidence type="ECO:0000313" key="20">
    <source>
        <dbReference type="EMBL" id="TPF77021.1"/>
    </source>
</evidence>
<dbReference type="GO" id="GO:0038023">
    <property type="term" value="F:signaling receptor activity"/>
    <property type="evidence" value="ECO:0007669"/>
    <property type="project" value="InterPro"/>
</dbReference>
<dbReference type="InterPro" id="IPR000531">
    <property type="entry name" value="Beta-barrel_TonB"/>
</dbReference>
<dbReference type="OrthoDB" id="9760333at2"/>
<sequence length="720" mass="79755">MTKSTQRKIIMTLASGTALALIPVAFMSAKAQDNTSIHLNTLVVNTGNNIPTDGTAPVDGFVPQTTTTGSKASVEIDKIPQSVSVVGRDQIYAIGAQKLDEALRYTPGVLGQPFGVDNDTDWLYIRGFEATQYGTYLNGLQNFSYGFGGFLIDSFDIERIDVLLGAASALYGGSNPGGIVNYISKRPNGERIRYIEAGINSYGNGYVGFDIGDKATETINYRINGKIQGGDNYTDYAKEFRGVISPSLEYKPDEATRLTILANYTHLDLTHDGGGFLPYYGTVVPTEFGKIARKTNLTEPDIDDYKREQVQIGYEFEHQFDNDWKIRQNLRYGMAHVKEHSLYAYGYDAFLPQPAPGNPYVSRINFKHDTTVNTFQADNLLEGAVTTGALTHNLLFGAEYRYFRIDQMQQSGTGTTLNPFDPVYGAPQEPMREPYIDQKLNRHQLGIYAQDRVEFGDGWIVTMNGRYDYVWTEATGLPAYEYNTGRLSGRAGIGYAFENGITPYLSVATFFNPIIETLADQSYAKPESGTQYEVGVKYRPEFFDGLITASLFDLTKENALSGSSFAREQLGKVNSRGFELQAQANINEDWKITASVTAYDLKIKENDSNPTLIGNRPYLLPEQQVSAFVEYTVPEGALKGITLGGGIRYLGSSYADEENTLKVPAVTLADLKLGYEKDNWGVDLNVTNLFDKNYVAGCQGIYVCGYGEGRKALLRVHTKW</sequence>
<dbReference type="PROSITE" id="PS52016">
    <property type="entry name" value="TONB_DEPENDENT_REC_3"/>
    <property type="match status" value="1"/>
</dbReference>
<dbReference type="PANTHER" id="PTHR32552">
    <property type="entry name" value="FERRICHROME IRON RECEPTOR-RELATED"/>
    <property type="match status" value="1"/>
</dbReference>
<keyword evidence="5 15" id="KW-1134">Transmembrane beta strand</keyword>
<evidence type="ECO:0000256" key="10">
    <source>
        <dbReference type="ARBA" id="ARBA00023065"/>
    </source>
</evidence>
<evidence type="ECO:0000256" key="3">
    <source>
        <dbReference type="ARBA" id="ARBA00021261"/>
    </source>
</evidence>
<evidence type="ECO:0000256" key="17">
    <source>
        <dbReference type="SAM" id="SignalP"/>
    </source>
</evidence>
<reference evidence="20 21" key="1">
    <citation type="journal article" date="2003" name="Int. J. Syst. Evol. Microbiol.">
        <title>Towards a standardized format for the description of a novel species (of an established genus): Ochrobactrum gallinifaecis sp. nov.</title>
        <authorList>
            <person name="Kampfer P."/>
            <person name="Buczolits S."/>
            <person name="Albrecht A."/>
            <person name="Busse H.J."/>
            <person name="Stackebrandt E."/>
        </authorList>
    </citation>
    <scope>NUCLEOTIDE SEQUENCE [LARGE SCALE GENOMIC DNA]</scope>
    <source>
        <strain evidence="20 21">ISO 196</strain>
    </source>
</reference>
<keyword evidence="13 20" id="KW-0675">Receptor</keyword>
<evidence type="ECO:0000256" key="13">
    <source>
        <dbReference type="ARBA" id="ARBA00023170"/>
    </source>
</evidence>
<keyword evidence="9" id="KW-0408">Iron</keyword>
<feature type="domain" description="TonB-dependent receptor plug" evidence="19">
    <location>
        <begin position="77"/>
        <end position="179"/>
    </location>
</feature>
<dbReference type="InterPro" id="IPR010105">
    <property type="entry name" value="TonB_sidphr_rcpt"/>
</dbReference>
<evidence type="ECO:0000256" key="2">
    <source>
        <dbReference type="ARBA" id="ARBA00009810"/>
    </source>
</evidence>
<gene>
    <name evidence="20" type="ORF">FHY56_01265</name>
</gene>
<evidence type="ECO:0000256" key="4">
    <source>
        <dbReference type="ARBA" id="ARBA00022448"/>
    </source>
</evidence>
<evidence type="ECO:0000256" key="14">
    <source>
        <dbReference type="ARBA" id="ARBA00023237"/>
    </source>
</evidence>
<keyword evidence="4 15" id="KW-0813">Transport</keyword>
<keyword evidence="8 17" id="KW-0732">Signal</keyword>
<dbReference type="CDD" id="cd01347">
    <property type="entry name" value="ligand_gated_channel"/>
    <property type="match status" value="1"/>
</dbReference>
<comment type="subcellular location">
    <subcellularLocation>
        <location evidence="1 15">Cell outer membrane</location>
        <topology evidence="1 15">Multi-pass membrane protein</topology>
    </subcellularLocation>
</comment>
<evidence type="ECO:0000256" key="16">
    <source>
        <dbReference type="RuleBase" id="RU003357"/>
    </source>
</evidence>
<dbReference type="Pfam" id="PF07715">
    <property type="entry name" value="Plug"/>
    <property type="match status" value="1"/>
</dbReference>
<keyword evidence="12 15" id="KW-0472">Membrane</keyword>
<evidence type="ECO:0000259" key="18">
    <source>
        <dbReference type="Pfam" id="PF00593"/>
    </source>
</evidence>
<dbReference type="PANTHER" id="PTHR32552:SF68">
    <property type="entry name" value="FERRICHROME OUTER MEMBRANE TRANSPORTER_PHAGE RECEPTOR"/>
    <property type="match status" value="1"/>
</dbReference>
<dbReference type="InterPro" id="IPR039426">
    <property type="entry name" value="TonB-dep_rcpt-like"/>
</dbReference>
<dbReference type="Gene3D" id="2.40.170.20">
    <property type="entry name" value="TonB-dependent receptor, beta-barrel domain"/>
    <property type="match status" value="1"/>
</dbReference>
<evidence type="ECO:0000256" key="6">
    <source>
        <dbReference type="ARBA" id="ARBA00022496"/>
    </source>
</evidence>
<dbReference type="AlphaFoldDB" id="A0A502BTN8"/>
<evidence type="ECO:0000256" key="7">
    <source>
        <dbReference type="ARBA" id="ARBA00022692"/>
    </source>
</evidence>
<keyword evidence="6" id="KW-0410">Iron transport</keyword>
<evidence type="ECO:0000256" key="12">
    <source>
        <dbReference type="ARBA" id="ARBA00023136"/>
    </source>
</evidence>
<organism evidence="20 21">
    <name type="scientific">Brucella gallinifaecis</name>
    <dbReference type="NCBI Taxonomy" id="215590"/>
    <lineage>
        <taxon>Bacteria</taxon>
        <taxon>Pseudomonadati</taxon>
        <taxon>Pseudomonadota</taxon>
        <taxon>Alphaproteobacteria</taxon>
        <taxon>Hyphomicrobiales</taxon>
        <taxon>Brucellaceae</taxon>
        <taxon>Brucella/Ochrobactrum group</taxon>
        <taxon>Brucella</taxon>
    </lineage>
</organism>
<dbReference type="GO" id="GO:0009279">
    <property type="term" value="C:cell outer membrane"/>
    <property type="evidence" value="ECO:0007669"/>
    <property type="project" value="UniProtKB-SubCell"/>
</dbReference>
<protein>
    <recommendedName>
        <fullName evidence="3">Heme transporter BhuA</fullName>
    </recommendedName>
</protein>
<evidence type="ECO:0000313" key="21">
    <source>
        <dbReference type="Proteomes" id="UP000315388"/>
    </source>
</evidence>
<feature type="domain" description="TonB-dependent receptor-like beta-barrel" evidence="18">
    <location>
        <begin position="252"/>
        <end position="689"/>
    </location>
</feature>
<dbReference type="GO" id="GO:0015344">
    <property type="term" value="F:siderophore uptake transmembrane transporter activity"/>
    <property type="evidence" value="ECO:0007669"/>
    <property type="project" value="TreeGrafter"/>
</dbReference>
<dbReference type="InterPro" id="IPR012910">
    <property type="entry name" value="Plug_dom"/>
</dbReference>
<comment type="similarity">
    <text evidence="2 15 16">Belongs to the TonB-dependent receptor family.</text>
</comment>
<keyword evidence="14 15" id="KW-0998">Cell outer membrane</keyword>
<name>A0A502BTN8_9HYPH</name>
<dbReference type="Gene3D" id="2.170.130.10">
    <property type="entry name" value="TonB-dependent receptor, plug domain"/>
    <property type="match status" value="1"/>
</dbReference>
<evidence type="ECO:0000256" key="11">
    <source>
        <dbReference type="ARBA" id="ARBA00023077"/>
    </source>
</evidence>
<evidence type="ECO:0000259" key="19">
    <source>
        <dbReference type="Pfam" id="PF07715"/>
    </source>
</evidence>
<dbReference type="RefSeq" id="WP_140903361.1">
    <property type="nucleotide sequence ID" value="NZ_JBHTMD010000017.1"/>
</dbReference>
<dbReference type="NCBIfam" id="TIGR01783">
    <property type="entry name" value="TonB-siderophor"/>
    <property type="match status" value="1"/>
</dbReference>
<dbReference type="InterPro" id="IPR036942">
    <property type="entry name" value="Beta-barrel_TonB_sf"/>
</dbReference>
<evidence type="ECO:0000256" key="9">
    <source>
        <dbReference type="ARBA" id="ARBA00023004"/>
    </source>
</evidence>
<keyword evidence="21" id="KW-1185">Reference proteome</keyword>
<dbReference type="Proteomes" id="UP000315388">
    <property type="component" value="Unassembled WGS sequence"/>
</dbReference>
<proteinExistence type="inferred from homology"/>
<dbReference type="SUPFAM" id="SSF56935">
    <property type="entry name" value="Porins"/>
    <property type="match status" value="1"/>
</dbReference>
<dbReference type="GO" id="GO:0015891">
    <property type="term" value="P:siderophore transport"/>
    <property type="evidence" value="ECO:0007669"/>
    <property type="project" value="InterPro"/>
</dbReference>
<dbReference type="Pfam" id="PF00593">
    <property type="entry name" value="TonB_dep_Rec_b-barrel"/>
    <property type="match status" value="1"/>
</dbReference>
<keyword evidence="11 16" id="KW-0798">TonB box</keyword>
<feature type="signal peptide" evidence="17">
    <location>
        <begin position="1"/>
        <end position="31"/>
    </location>
</feature>
<evidence type="ECO:0000256" key="1">
    <source>
        <dbReference type="ARBA" id="ARBA00004571"/>
    </source>
</evidence>
<evidence type="ECO:0000256" key="5">
    <source>
        <dbReference type="ARBA" id="ARBA00022452"/>
    </source>
</evidence>
<dbReference type="EMBL" id="VEWJ01000001">
    <property type="protein sequence ID" value="TPF77021.1"/>
    <property type="molecule type" value="Genomic_DNA"/>
</dbReference>
<keyword evidence="10" id="KW-0406">Ion transport</keyword>
<evidence type="ECO:0000256" key="15">
    <source>
        <dbReference type="PROSITE-ProRule" id="PRU01360"/>
    </source>
</evidence>
<comment type="caution">
    <text evidence="20">The sequence shown here is derived from an EMBL/GenBank/DDBJ whole genome shotgun (WGS) entry which is preliminary data.</text>
</comment>
<accession>A0A502BTN8</accession>
<feature type="chain" id="PRO_5021347518" description="Heme transporter BhuA" evidence="17">
    <location>
        <begin position="32"/>
        <end position="720"/>
    </location>
</feature>
<keyword evidence="7 15" id="KW-0812">Transmembrane</keyword>
<dbReference type="NCBIfam" id="NF010651">
    <property type="entry name" value="PRK14050.1"/>
    <property type="match status" value="1"/>
</dbReference>
<dbReference type="InterPro" id="IPR037066">
    <property type="entry name" value="Plug_dom_sf"/>
</dbReference>
<evidence type="ECO:0000256" key="8">
    <source>
        <dbReference type="ARBA" id="ARBA00022729"/>
    </source>
</evidence>